<proteinExistence type="predicted"/>
<dbReference type="NCBIfam" id="TIGR04141">
    <property type="entry name" value="TIGR04141 family sporadically distributed protein"/>
    <property type="match status" value="1"/>
</dbReference>
<accession>A0A285UAG8</accession>
<protein>
    <submittedName>
        <fullName evidence="1">Uncharacterized protein (TIGR04141 family)</fullName>
    </submittedName>
</protein>
<name>A0A285UAG8_9STAP</name>
<dbReference type="EMBL" id="OBQF01000001">
    <property type="protein sequence ID" value="SOC37556.1"/>
    <property type="molecule type" value="Genomic_DNA"/>
</dbReference>
<dbReference type="AlphaFoldDB" id="A0A285UAG8"/>
<evidence type="ECO:0000313" key="2">
    <source>
        <dbReference type="Proteomes" id="UP000219412"/>
    </source>
</evidence>
<dbReference type="Proteomes" id="UP000219412">
    <property type="component" value="Unassembled WGS sequence"/>
</dbReference>
<organism evidence="1 2">
    <name type="scientific">Salinicoccus kekensis</name>
    <dbReference type="NCBI Taxonomy" id="714307"/>
    <lineage>
        <taxon>Bacteria</taxon>
        <taxon>Bacillati</taxon>
        <taxon>Bacillota</taxon>
        <taxon>Bacilli</taxon>
        <taxon>Bacillales</taxon>
        <taxon>Staphylococcaceae</taxon>
        <taxon>Salinicoccus</taxon>
    </lineage>
</organism>
<dbReference type="RefSeq" id="WP_097037979.1">
    <property type="nucleotide sequence ID" value="NZ_OBQF01000001.1"/>
</dbReference>
<reference evidence="2" key="1">
    <citation type="submission" date="2017-08" db="EMBL/GenBank/DDBJ databases">
        <authorList>
            <person name="Varghese N."/>
            <person name="Submissions S."/>
        </authorList>
    </citation>
    <scope>NUCLEOTIDE SEQUENCE [LARGE SCALE GENOMIC DNA]</scope>
    <source>
        <strain evidence="2">DSM 23173</strain>
    </source>
</reference>
<gene>
    <name evidence="1" type="ORF">SAMN05878391_0006</name>
</gene>
<dbReference type="InterPro" id="IPR026487">
    <property type="entry name" value="CHP04141"/>
</dbReference>
<dbReference type="OrthoDB" id="6401683at2"/>
<dbReference type="Pfam" id="PF19614">
    <property type="entry name" value="DUF6119"/>
    <property type="match status" value="1"/>
</dbReference>
<evidence type="ECO:0000313" key="1">
    <source>
        <dbReference type="EMBL" id="SOC37556.1"/>
    </source>
</evidence>
<keyword evidence="2" id="KW-1185">Reference proteome</keyword>
<sequence length="535" mass="61913">MKELVIFKIKSTYSYDDVIESQEAFKNLGSENDTYDVNSLDEKGKVYIGHNNQNEPGWYDNVKMLATALDKDIKNQSSRAIAVLEVDNKVYILTFGHGRHMINEDYIVRNFGRKIVLNLIEADSIKTTQTAAIGDFITSHLSSSSRQTNLNDLRINTDSDLLLRIEGNINILNLKANAVGGDSIKLSFKEPIEVTLIVNIIRELEKQYNEDAYKEKFEWIDNLVPIKDKVLKDEIFKAAFKDFIKEDASLHLVNLDTTYDNYSYSFTEKGSRVEDINDLKSLITVGERIEEEEYINELTQSLLKKKIFAHDNENGDILLWSLKKCLAGEVPGFDRTYTLFLGNIYEVNQDYVNTINEKVKSLQNDHNFELDFDICDKKEEGDYLQEQAENRDDIMCLDQDFITYNGRSIEACDLLTDNKELIHVKKWSSSSTLSHLFQQGIVSAELLLNDRYFREELNKKLNEEKFKIPETNFQPPDYTIIYSVLFKAENYTFVDLPIFSKIVLVNSFITLRNLAFKVKLNSLRYIVEDKQKSEE</sequence>